<proteinExistence type="predicted"/>
<dbReference type="InterPro" id="IPR023213">
    <property type="entry name" value="CAT-like_dom_sf"/>
</dbReference>
<dbReference type="AlphaFoldDB" id="A0AAU8A764"/>
<accession>A0AAU8A764</accession>
<evidence type="ECO:0000313" key="2">
    <source>
        <dbReference type="EMBL" id="XCC61638.1"/>
    </source>
</evidence>
<name>A0AAU8A764_9FIRM</name>
<feature type="active site" description="Proton acceptor" evidence="1">
    <location>
        <position position="188"/>
    </location>
</feature>
<dbReference type="PANTHER" id="PTHR38474:SF2">
    <property type="entry name" value="CHLORAMPHENICOL ACETYLTRANSFERASE"/>
    <property type="match status" value="1"/>
</dbReference>
<dbReference type="Pfam" id="PF00302">
    <property type="entry name" value="CAT"/>
    <property type="match status" value="1"/>
</dbReference>
<dbReference type="SMART" id="SM01059">
    <property type="entry name" value="CAT"/>
    <property type="match status" value="1"/>
</dbReference>
<dbReference type="RefSeq" id="WP_353423036.1">
    <property type="nucleotide sequence ID" value="NZ_CP117826.1"/>
</dbReference>
<protein>
    <submittedName>
        <fullName evidence="2">CatA-like O-acetyltransferase</fullName>
    </submittedName>
</protein>
<dbReference type="PANTHER" id="PTHR38474">
    <property type="entry name" value="SLR0299 PROTEIN"/>
    <property type="match status" value="1"/>
</dbReference>
<dbReference type="GO" id="GO:0008811">
    <property type="term" value="F:chloramphenicol O-acetyltransferase activity"/>
    <property type="evidence" value="ECO:0007669"/>
    <property type="project" value="InterPro"/>
</dbReference>
<organism evidence="2">
    <name type="scientific">Christensenella massiliensis</name>
    <dbReference type="NCBI Taxonomy" id="1805714"/>
    <lineage>
        <taxon>Bacteria</taxon>
        <taxon>Bacillati</taxon>
        <taxon>Bacillota</taxon>
        <taxon>Clostridia</taxon>
        <taxon>Christensenellales</taxon>
        <taxon>Christensenellaceae</taxon>
        <taxon>Christensenella</taxon>
    </lineage>
</organism>
<reference evidence="2" key="1">
    <citation type="submission" date="2023-02" db="EMBL/GenBank/DDBJ databases">
        <title>Gut commensal Christensenella minuta modulates host metabolism via a new class of secondary bile acids.</title>
        <authorList>
            <person name="Liu C."/>
        </authorList>
    </citation>
    <scope>NUCLEOTIDE SEQUENCE</scope>
    <source>
        <strain evidence="2">CA70</strain>
    </source>
</reference>
<dbReference type="Gene3D" id="3.30.559.10">
    <property type="entry name" value="Chloramphenicol acetyltransferase-like domain"/>
    <property type="match status" value="1"/>
</dbReference>
<evidence type="ECO:0000256" key="1">
    <source>
        <dbReference type="PIRSR" id="PIRSR000440-1"/>
    </source>
</evidence>
<dbReference type="PIRSF" id="PIRSF000440">
    <property type="entry name" value="CAT"/>
    <property type="match status" value="1"/>
</dbReference>
<dbReference type="EMBL" id="CP117826">
    <property type="protein sequence ID" value="XCC61638.1"/>
    <property type="molecule type" value="Genomic_DNA"/>
</dbReference>
<sequence length="211" mass="24869">MNYKTVELSRWSRGDLFQYYINSMRIVMSLTADVDVTGLLSFSKDRRLKFYPVMIWAVSKIVNAHDEFKYGWDAAGNLIKWDLVSPSYTDFHAQDERFTKLLTPYSDDLPEFHARFMADREKYQDCRAFVKNQPSNFFDVSCLPWVRYRHFDVHVFDEGKFLAPVVTWGKYERENGKYIMPVMMNIHHAVADGFHLSRFFAELQELIASSA</sequence>
<gene>
    <name evidence="2" type="ORF">PUP29_08880</name>
</gene>
<dbReference type="InterPro" id="IPR001707">
    <property type="entry name" value="Cmp_AcTrfase"/>
</dbReference>
<dbReference type="SUPFAM" id="SSF52777">
    <property type="entry name" value="CoA-dependent acyltransferases"/>
    <property type="match status" value="1"/>
</dbReference>